<name>A0A9N8E4I7_9STRA</name>
<dbReference type="OrthoDB" id="41409at2759"/>
<dbReference type="AlphaFoldDB" id="A0A9N8E4I7"/>
<evidence type="ECO:0000313" key="2">
    <source>
        <dbReference type="EMBL" id="CAB9514521.1"/>
    </source>
</evidence>
<keyword evidence="3" id="KW-1185">Reference proteome</keyword>
<proteinExistence type="predicted"/>
<feature type="transmembrane region" description="Helical" evidence="1">
    <location>
        <begin position="20"/>
        <end position="40"/>
    </location>
</feature>
<comment type="caution">
    <text evidence="2">The sequence shown here is derived from an EMBL/GenBank/DDBJ whole genome shotgun (WGS) entry which is preliminary data.</text>
</comment>
<dbReference type="EMBL" id="CAICTM010000657">
    <property type="protein sequence ID" value="CAB9514521.1"/>
    <property type="molecule type" value="Genomic_DNA"/>
</dbReference>
<protein>
    <submittedName>
        <fullName evidence="2">Uncharacterized protein</fullName>
    </submittedName>
</protein>
<accession>A0A9N8E4I7</accession>
<keyword evidence="1" id="KW-1133">Transmembrane helix</keyword>
<organism evidence="2 3">
    <name type="scientific">Seminavis robusta</name>
    <dbReference type="NCBI Taxonomy" id="568900"/>
    <lineage>
        <taxon>Eukaryota</taxon>
        <taxon>Sar</taxon>
        <taxon>Stramenopiles</taxon>
        <taxon>Ochrophyta</taxon>
        <taxon>Bacillariophyta</taxon>
        <taxon>Bacillariophyceae</taxon>
        <taxon>Bacillariophycidae</taxon>
        <taxon>Naviculales</taxon>
        <taxon>Naviculaceae</taxon>
        <taxon>Seminavis</taxon>
    </lineage>
</organism>
<reference evidence="2" key="1">
    <citation type="submission" date="2020-06" db="EMBL/GenBank/DDBJ databases">
        <authorList>
            <consortium name="Plant Systems Biology data submission"/>
        </authorList>
    </citation>
    <scope>NUCLEOTIDE SEQUENCE</scope>
    <source>
        <strain evidence="2">D6</strain>
    </source>
</reference>
<sequence>MASSSRPATRVDSNKLDVVLLSLVVVCFVCFYSGSLHWSYTVVDVVASSSSKAPTAADNLLDKLEHLLLSGGVAGPTRHHKSTTTSILSQIPKLVPSELRLPTPILVMGLDQVGSTAIQGYFQCGLVDAANEVAPYRKDVYDGVAWDHDDSQQEDVIETVLQDIHNQFPNATWILNTRDELSWLHSVNDNPLLLKNANKKDDAEKIALFRRQTQRVKEFVGQHPSHHLVPVQTDGFEAGQIMENAFGIPKECWGHDDSTSIS</sequence>
<gene>
    <name evidence="2" type="ORF">SEMRO_658_G182770.1</name>
</gene>
<evidence type="ECO:0000313" key="3">
    <source>
        <dbReference type="Proteomes" id="UP001153069"/>
    </source>
</evidence>
<keyword evidence="1" id="KW-0472">Membrane</keyword>
<keyword evidence="1" id="KW-0812">Transmembrane</keyword>
<evidence type="ECO:0000256" key="1">
    <source>
        <dbReference type="SAM" id="Phobius"/>
    </source>
</evidence>
<dbReference type="Proteomes" id="UP001153069">
    <property type="component" value="Unassembled WGS sequence"/>
</dbReference>